<feature type="transmembrane region" description="Helical" evidence="6">
    <location>
        <begin position="135"/>
        <end position="152"/>
    </location>
</feature>
<feature type="transmembrane region" description="Helical" evidence="6">
    <location>
        <begin position="364"/>
        <end position="386"/>
    </location>
</feature>
<evidence type="ECO:0000313" key="7">
    <source>
        <dbReference type="EMBL" id="ADI74292.1"/>
    </source>
</evidence>
<dbReference type="OrthoDB" id="43026at2157"/>
<name>D7E9M0_METEZ</name>
<dbReference type="InterPro" id="IPR002293">
    <property type="entry name" value="AA/rel_permease1"/>
</dbReference>
<evidence type="ECO:0000256" key="5">
    <source>
        <dbReference type="ARBA" id="ARBA00023136"/>
    </source>
</evidence>
<dbReference type="PIRSF" id="PIRSF006060">
    <property type="entry name" value="AA_transporter"/>
    <property type="match status" value="1"/>
</dbReference>
<dbReference type="GO" id="GO:0022857">
    <property type="term" value="F:transmembrane transporter activity"/>
    <property type="evidence" value="ECO:0007669"/>
    <property type="project" value="InterPro"/>
</dbReference>
<dbReference type="Pfam" id="PF13520">
    <property type="entry name" value="AA_permease_2"/>
    <property type="match status" value="1"/>
</dbReference>
<organism evidence="7 8">
    <name type="scientific">Methanohalobium evestigatum (strain ATCC BAA-1072 / DSM 3721 / NBRC 107634 / OCM 161 / Z-7303)</name>
    <dbReference type="NCBI Taxonomy" id="644295"/>
    <lineage>
        <taxon>Archaea</taxon>
        <taxon>Methanobacteriati</taxon>
        <taxon>Methanobacteriota</taxon>
        <taxon>Stenosarchaea group</taxon>
        <taxon>Methanomicrobia</taxon>
        <taxon>Methanosarcinales</taxon>
        <taxon>Methanosarcinaceae</taxon>
        <taxon>Methanohalobium</taxon>
    </lineage>
</organism>
<dbReference type="EMBL" id="CP002069">
    <property type="protein sequence ID" value="ADI74292.1"/>
    <property type="molecule type" value="Genomic_DNA"/>
</dbReference>
<feature type="transmembrane region" description="Helical" evidence="6">
    <location>
        <begin position="102"/>
        <end position="123"/>
    </location>
</feature>
<reference evidence="7 8" key="1">
    <citation type="submission" date="2010-06" db="EMBL/GenBank/DDBJ databases">
        <title>Complete sequence chromosome of Methanohalobium evestigatum Z-7303.</title>
        <authorList>
            <consortium name="US DOE Joint Genome Institute"/>
            <person name="Lucas S."/>
            <person name="Copeland A."/>
            <person name="Lapidus A."/>
            <person name="Cheng J.-F."/>
            <person name="Bruce D."/>
            <person name="Goodwin L."/>
            <person name="Pitluck S."/>
            <person name="Saunders E."/>
            <person name="Detter J.C."/>
            <person name="Han C."/>
            <person name="Tapia R."/>
            <person name="Land M."/>
            <person name="Hauser L."/>
            <person name="Kyrpides N."/>
            <person name="Mikhailova N."/>
            <person name="Sieprawska-Lupa M."/>
            <person name="Whitman W.B."/>
            <person name="Anderson I."/>
            <person name="Woyke T."/>
        </authorList>
    </citation>
    <scope>NUCLEOTIDE SEQUENCE [LARGE SCALE GENOMIC DNA]</scope>
    <source>
        <strain evidence="8">ATCC BAA-1072 / DSM 3721 / NBRC 107634 / OCM 161 / Z-7303</strain>
    </source>
</reference>
<dbReference type="GO" id="GO:0005886">
    <property type="term" value="C:plasma membrane"/>
    <property type="evidence" value="ECO:0007669"/>
    <property type="project" value="UniProtKB-SubCell"/>
</dbReference>
<comment type="subcellular location">
    <subcellularLocation>
        <location evidence="1">Cell membrane</location>
        <topology evidence="1">Multi-pass membrane protein</topology>
    </subcellularLocation>
</comment>
<feature type="transmembrane region" description="Helical" evidence="6">
    <location>
        <begin position="435"/>
        <end position="455"/>
    </location>
</feature>
<keyword evidence="5 6" id="KW-0472">Membrane</keyword>
<keyword evidence="8" id="KW-1185">Reference proteome</keyword>
<dbReference type="InterPro" id="IPR050367">
    <property type="entry name" value="APC_superfamily"/>
</dbReference>
<dbReference type="RefSeq" id="WP_013194857.1">
    <property type="nucleotide sequence ID" value="NC_014253.1"/>
</dbReference>
<dbReference type="PANTHER" id="PTHR42770:SF11">
    <property type="entry name" value="INNER MEMBRANE TRANSPORT PROTEIN YBAT"/>
    <property type="match status" value="1"/>
</dbReference>
<accession>D7E9M0</accession>
<dbReference type="KEGG" id="mev:Metev_1438"/>
<evidence type="ECO:0000256" key="6">
    <source>
        <dbReference type="SAM" id="Phobius"/>
    </source>
</evidence>
<sequence length="472" mass="50813">MAENEEHELVRAIDWKQGLAIALGVPLLVLPSIGYFAGYLWAFAIMVWALSVIQGFFQNFAYGELAVMFPKASGLPGFAQNVFAGKGGKFDRGKLIGGFSAWGYWFAWNPVMAIMAILIGTYLHQMLPDIGISQYVLSIIAGIVMYGALLLINSRGLSSGALVGMILAILSLAPLVIISAAPFATGDFQLANITGSWLPTDWTWDLHHILILLGIFAMAEWSACAWETAAVYGPEYNKPNSDLPKAVFVCGFVCLIIFVLVQTAVTGTLGIERLLEVPFSPLLPVSQAAFGQVGSYIAIFVLIFAMVLITQTAFLGSSRAMHSMAKEGNLPPILGKVNSAGTPINAMILTALFNLVLIGLQNPAAVLAASAIGYSVANGISLFSYVKAKTDPELSQLERPFKAPAGWKYVALIFGILNIPLFLIGLIYLNSLEVGWTSTYIGIGVLAAYIPIWYYTQHKSYKEAEAASTMSA</sequence>
<dbReference type="HOGENOM" id="CLU_028583_0_0_2"/>
<feature type="transmembrane region" description="Helical" evidence="6">
    <location>
        <begin position="407"/>
        <end position="429"/>
    </location>
</feature>
<dbReference type="PANTHER" id="PTHR42770">
    <property type="entry name" value="AMINO ACID TRANSPORTER-RELATED"/>
    <property type="match status" value="1"/>
</dbReference>
<evidence type="ECO:0000256" key="3">
    <source>
        <dbReference type="ARBA" id="ARBA00022692"/>
    </source>
</evidence>
<feature type="transmembrane region" description="Helical" evidence="6">
    <location>
        <begin position="206"/>
        <end position="226"/>
    </location>
</feature>
<dbReference type="STRING" id="644295.Metev_1438"/>
<proteinExistence type="predicted"/>
<protein>
    <submittedName>
        <fullName evidence="7">Amino acid permease-associated region</fullName>
    </submittedName>
</protein>
<feature type="transmembrane region" description="Helical" evidence="6">
    <location>
        <begin position="337"/>
        <end position="358"/>
    </location>
</feature>
<keyword evidence="2" id="KW-1003">Cell membrane</keyword>
<keyword evidence="3 6" id="KW-0812">Transmembrane</keyword>
<evidence type="ECO:0000313" key="8">
    <source>
        <dbReference type="Proteomes" id="UP000000391"/>
    </source>
</evidence>
<keyword evidence="4 6" id="KW-1133">Transmembrane helix</keyword>
<dbReference type="Proteomes" id="UP000000391">
    <property type="component" value="Chromosome"/>
</dbReference>
<feature type="transmembrane region" description="Helical" evidence="6">
    <location>
        <begin position="164"/>
        <end position="186"/>
    </location>
</feature>
<dbReference type="GeneID" id="9347077"/>
<dbReference type="Gene3D" id="1.20.1740.10">
    <property type="entry name" value="Amino acid/polyamine transporter I"/>
    <property type="match status" value="1"/>
</dbReference>
<dbReference type="AlphaFoldDB" id="D7E9M0"/>
<gene>
    <name evidence="7" type="ordered locus">Metev_1438</name>
</gene>
<feature type="transmembrane region" description="Helical" evidence="6">
    <location>
        <begin position="246"/>
        <end position="269"/>
    </location>
</feature>
<feature type="transmembrane region" description="Helical" evidence="6">
    <location>
        <begin position="289"/>
        <end position="316"/>
    </location>
</feature>
<evidence type="ECO:0000256" key="4">
    <source>
        <dbReference type="ARBA" id="ARBA00022989"/>
    </source>
</evidence>
<evidence type="ECO:0000256" key="1">
    <source>
        <dbReference type="ARBA" id="ARBA00004651"/>
    </source>
</evidence>
<evidence type="ECO:0000256" key="2">
    <source>
        <dbReference type="ARBA" id="ARBA00022475"/>
    </source>
</evidence>